<dbReference type="EMBL" id="JAYMYS010000003">
    <property type="protein sequence ID" value="KAK7399157.1"/>
    <property type="molecule type" value="Genomic_DNA"/>
</dbReference>
<dbReference type="Proteomes" id="UP001386955">
    <property type="component" value="Unassembled WGS sequence"/>
</dbReference>
<keyword evidence="2" id="KW-1185">Reference proteome</keyword>
<proteinExistence type="predicted"/>
<gene>
    <name evidence="1" type="ORF">VNO78_10333</name>
</gene>
<protein>
    <submittedName>
        <fullName evidence="1">Uncharacterized protein</fullName>
    </submittedName>
</protein>
<reference evidence="1 2" key="1">
    <citation type="submission" date="2024-01" db="EMBL/GenBank/DDBJ databases">
        <title>The genomes of 5 underutilized Papilionoideae crops provide insights into root nodulation and disease resistanc.</title>
        <authorList>
            <person name="Jiang F."/>
        </authorList>
    </citation>
    <scope>NUCLEOTIDE SEQUENCE [LARGE SCALE GENOMIC DNA]</scope>
    <source>
        <strain evidence="1">DUOXIRENSHENG_FW03</strain>
        <tissue evidence="1">Leaves</tissue>
    </source>
</reference>
<dbReference type="AlphaFoldDB" id="A0AAN9XMV8"/>
<sequence length="74" mass="8430">MGIKHKMRNHKACSEAFCKGCYEVVQMLGPRMSFEDAIVRLIENSRQSLDVAVVSANSKEWEHVLCRIILATLH</sequence>
<name>A0AAN9XMV8_PSOTE</name>
<comment type="caution">
    <text evidence="1">The sequence shown here is derived from an EMBL/GenBank/DDBJ whole genome shotgun (WGS) entry which is preliminary data.</text>
</comment>
<evidence type="ECO:0000313" key="2">
    <source>
        <dbReference type="Proteomes" id="UP001386955"/>
    </source>
</evidence>
<organism evidence="1 2">
    <name type="scientific">Psophocarpus tetragonolobus</name>
    <name type="common">Winged bean</name>
    <name type="synonym">Dolichos tetragonolobus</name>
    <dbReference type="NCBI Taxonomy" id="3891"/>
    <lineage>
        <taxon>Eukaryota</taxon>
        <taxon>Viridiplantae</taxon>
        <taxon>Streptophyta</taxon>
        <taxon>Embryophyta</taxon>
        <taxon>Tracheophyta</taxon>
        <taxon>Spermatophyta</taxon>
        <taxon>Magnoliopsida</taxon>
        <taxon>eudicotyledons</taxon>
        <taxon>Gunneridae</taxon>
        <taxon>Pentapetalae</taxon>
        <taxon>rosids</taxon>
        <taxon>fabids</taxon>
        <taxon>Fabales</taxon>
        <taxon>Fabaceae</taxon>
        <taxon>Papilionoideae</taxon>
        <taxon>50 kb inversion clade</taxon>
        <taxon>NPAAA clade</taxon>
        <taxon>indigoferoid/millettioid clade</taxon>
        <taxon>Phaseoleae</taxon>
        <taxon>Psophocarpus</taxon>
    </lineage>
</organism>
<evidence type="ECO:0000313" key="1">
    <source>
        <dbReference type="EMBL" id="KAK7399157.1"/>
    </source>
</evidence>
<accession>A0AAN9XMV8</accession>